<dbReference type="AlphaFoldDB" id="A0A1H8TPW3"/>
<dbReference type="Proteomes" id="UP000198814">
    <property type="component" value="Unassembled WGS sequence"/>
</dbReference>
<evidence type="ECO:0000313" key="2">
    <source>
        <dbReference type="Proteomes" id="UP000198814"/>
    </source>
</evidence>
<reference evidence="2" key="1">
    <citation type="submission" date="2016-10" db="EMBL/GenBank/DDBJ databases">
        <authorList>
            <person name="Varghese N."/>
            <person name="Submissions S."/>
        </authorList>
    </citation>
    <scope>NUCLEOTIDE SEQUENCE [LARGE SCALE GENOMIC DNA]</scope>
    <source>
        <strain evidence="2">Nm76</strain>
    </source>
</reference>
<sequence>MSVGDLVRQLEAYRVTYKPSIRFNEPSLDGLAMTLRQIVKAEPLRFHNQLHKFYDGDLSFIHELIEAYRELWSEMVPLPWDEVWHSLFEFCQGIVKQDRFWVPENAEGNDSFVASRHRIVASIGRLIEAGTKSDEHAFNEKYMNQAEEVILPLLEKQKGEAFKVNSDAVSIAINSPRGQCLEALINLTLRSCRLANKQSGSYSAIWTHFEPIYSKELVRAEMGEYEFITLVANYLPNFLYMSNEWVLANLDNIFDQQNYQKWLCAMSGFAYVNIVYKKIYHFLKVNGHIIRALDDDNLRDRVDKALIQNIAIAYINNYEKLVDESSMIHQLLVRRKYEELSQLIWFIWTQRKDKNLHTKVFELWPRLLGVIDLSAREGRKLASKLCDWSVFVDEVNEENKNLLLKIAPFAEEEYNTHDLLESIAKISNKQPDEAYEIWLKMLEGSSMDSPEEAVRAALANLVNVGPDEQRQAKEIVSKYSEAKNYRPHQWLQEITEPGKNG</sequence>
<gene>
    <name evidence="1" type="ORF">SAMN05216333_12636</name>
</gene>
<dbReference type="EMBL" id="FODO01000026">
    <property type="protein sequence ID" value="SEO92917.1"/>
    <property type="molecule type" value="Genomic_DNA"/>
</dbReference>
<dbReference type="OrthoDB" id="7053380at2"/>
<accession>A0A1H8TPW3</accession>
<evidence type="ECO:0008006" key="3">
    <source>
        <dbReference type="Google" id="ProtNLM"/>
    </source>
</evidence>
<protein>
    <recommendedName>
        <fullName evidence="3">HEAT repeat domain-containing protein</fullName>
    </recommendedName>
</protein>
<organism evidence="1 2">
    <name type="scientific">Nitrosomonas oligotropha</name>
    <dbReference type="NCBI Taxonomy" id="42354"/>
    <lineage>
        <taxon>Bacteria</taxon>
        <taxon>Pseudomonadati</taxon>
        <taxon>Pseudomonadota</taxon>
        <taxon>Betaproteobacteria</taxon>
        <taxon>Nitrosomonadales</taxon>
        <taxon>Nitrosomonadaceae</taxon>
        <taxon>Nitrosomonas</taxon>
    </lineage>
</organism>
<name>A0A1H8TPW3_9PROT</name>
<keyword evidence="2" id="KW-1185">Reference proteome</keyword>
<proteinExistence type="predicted"/>
<dbReference type="RefSeq" id="WP_143026982.1">
    <property type="nucleotide sequence ID" value="NZ_FNOE01000029.1"/>
</dbReference>
<evidence type="ECO:0000313" key="1">
    <source>
        <dbReference type="EMBL" id="SEO92917.1"/>
    </source>
</evidence>
<dbReference type="STRING" id="42354.SAMN05216333_12636"/>